<organism evidence="1 2">
    <name type="scientific">Candida boidinii</name>
    <name type="common">Yeast</name>
    <dbReference type="NCBI Taxonomy" id="5477"/>
    <lineage>
        <taxon>Eukaryota</taxon>
        <taxon>Fungi</taxon>
        <taxon>Dikarya</taxon>
        <taxon>Ascomycota</taxon>
        <taxon>Saccharomycotina</taxon>
        <taxon>Pichiomycetes</taxon>
        <taxon>Pichiales</taxon>
        <taxon>Pichiaceae</taxon>
        <taxon>Ogataea</taxon>
        <taxon>Ogataea/Candida clade</taxon>
    </lineage>
</organism>
<proteinExistence type="predicted"/>
<evidence type="ECO:0000313" key="2">
    <source>
        <dbReference type="Proteomes" id="UP001165101"/>
    </source>
</evidence>
<reference evidence="1" key="1">
    <citation type="submission" date="2023-04" db="EMBL/GenBank/DDBJ databases">
        <title>Candida boidinii NBRC 1967.</title>
        <authorList>
            <person name="Ichikawa N."/>
            <person name="Sato H."/>
            <person name="Tonouchi N."/>
        </authorList>
    </citation>
    <scope>NUCLEOTIDE SEQUENCE</scope>
    <source>
        <strain evidence="1">NBRC 1967</strain>
    </source>
</reference>
<accession>A0ACB5TKW3</accession>
<comment type="caution">
    <text evidence="1">The sequence shown here is derived from an EMBL/GenBank/DDBJ whole genome shotgun (WGS) entry which is preliminary data.</text>
</comment>
<keyword evidence="2" id="KW-1185">Reference proteome</keyword>
<name>A0ACB5TKW3_CANBO</name>
<sequence>MNKSDYDSDNNLGIIKSSILISFTYYNYFTRAKSFTKEIQRDLLLIISSLNSSSQEDTDMLILEALSIIICIDNQFATSGNSDIVKLIYSIAFKDPSNVSTNQLARECLQDLLRDIPLNNYYTQCEVGIKAVVDIIDNSLSKSNDGISYTPELDLSLDFLNVFLLGPNQKDSLDEDDDEDEDEDEDNDGHSHAGHNHDQEHDHDHDHDHDHNACGHDHKKDSKPPFVINVDLFNYIFPKISTLILLTDDDQLLQSASESFTELLNNATEFIENFKDEPSNQTGNDILLKIVSKFLSPDVPDTALLNFGDLINSMIKNFQNQALIQQYLPDILKAVTVRLIKAKHMLTIESLVLVFNELTILSPSSTIEFLQDFTIDEAELHHQKTALSIVLPIWISAFEVMRGYTKILKNIKAFIEIFKLNDERINRLLVEGDAIPIQNENPDIIITRSMAKKIPIQYEKIPASLKIIKLLIHEFQFQCQQPDAKSILEKSMDLNKVANAAAIATANNGDGDDDDGWEDLDDVGVPSFEKLQDYVTDSKTGEEIESSGDRHLPKEESRLLLKKFFKECAINNIGNFKEIYNNLKEEEKKVLTEHVIFSE</sequence>
<gene>
    <name evidence="1" type="ORF">Cboi01_000177100</name>
</gene>
<dbReference type="EMBL" id="BSXV01000703">
    <property type="protein sequence ID" value="GME90268.1"/>
    <property type="molecule type" value="Genomic_DNA"/>
</dbReference>
<protein>
    <submittedName>
        <fullName evidence="1">Unnamed protein product</fullName>
    </submittedName>
</protein>
<evidence type="ECO:0000313" key="1">
    <source>
        <dbReference type="EMBL" id="GME90268.1"/>
    </source>
</evidence>
<dbReference type="Proteomes" id="UP001165101">
    <property type="component" value="Unassembled WGS sequence"/>
</dbReference>